<dbReference type="AlphaFoldDB" id="A0A521FFD8"/>
<dbReference type="RefSeq" id="WP_142479134.1">
    <property type="nucleotide sequence ID" value="NZ_CP043612.1"/>
</dbReference>
<dbReference type="OrthoDB" id="1363967at2"/>
<dbReference type="EMBL" id="FXTQ01000011">
    <property type="protein sequence ID" value="SMO94916.1"/>
    <property type="molecule type" value="Genomic_DNA"/>
</dbReference>
<reference evidence="1 2" key="1">
    <citation type="submission" date="2017-05" db="EMBL/GenBank/DDBJ databases">
        <authorList>
            <person name="Varghese N."/>
            <person name="Submissions S."/>
        </authorList>
    </citation>
    <scope>NUCLEOTIDE SEQUENCE [LARGE SCALE GENOMIC DNA]</scope>
    <source>
        <strain evidence="1 2">DSM 29982</strain>
    </source>
</reference>
<evidence type="ECO:0000313" key="1">
    <source>
        <dbReference type="EMBL" id="SMO94916.1"/>
    </source>
</evidence>
<gene>
    <name evidence="1" type="ORF">SAMN06265220_11128</name>
</gene>
<protein>
    <submittedName>
        <fullName evidence="1">Uncharacterized protein</fullName>
    </submittedName>
</protein>
<keyword evidence="2" id="KW-1185">Reference proteome</keyword>
<sequence length="130" mass="14931">MKLAYIIFLQICLLTIPSSYSNSIVKKMHAHTATESVIEEQTTNKASLNKALSDSDELKFVLLENTFETEKSDISLPESPINLNFKNVKDDCFIYVENIKLNSQGIWERNIIPFKNTSRNILFHSLKIHI</sequence>
<dbReference type="Proteomes" id="UP000319267">
    <property type="component" value="Unassembled WGS sequence"/>
</dbReference>
<name>A0A521FFD8_9FLAO</name>
<accession>A0A521FFD8</accession>
<organism evidence="1 2">
    <name type="scientific">Flavobacterium nitrogenifigens</name>
    <dbReference type="NCBI Taxonomy" id="1617283"/>
    <lineage>
        <taxon>Bacteria</taxon>
        <taxon>Pseudomonadati</taxon>
        <taxon>Bacteroidota</taxon>
        <taxon>Flavobacteriia</taxon>
        <taxon>Flavobacteriales</taxon>
        <taxon>Flavobacteriaceae</taxon>
        <taxon>Flavobacterium</taxon>
    </lineage>
</organism>
<proteinExistence type="predicted"/>
<evidence type="ECO:0000313" key="2">
    <source>
        <dbReference type="Proteomes" id="UP000319267"/>
    </source>
</evidence>